<protein>
    <submittedName>
        <fullName evidence="3">Putative transposase</fullName>
    </submittedName>
</protein>
<dbReference type="EMBL" id="CP003119">
    <property type="protein sequence ID" value="AFA75019.1"/>
    <property type="molecule type" value="Genomic_DNA"/>
</dbReference>
<feature type="domain" description="Cas12f1-like TNB" evidence="2">
    <location>
        <begin position="352"/>
        <end position="406"/>
    </location>
</feature>
<dbReference type="HOGENOM" id="CLU_038935_0_0_11"/>
<sequence>MGKCTRSYVLPSHANSGKIEAIRQVLPWWRRGLVHTQLIQVRRMRAGERLGYIDTKSMPGYLSQRQWKDVVNQVNSTLRAWQEQMTAAVKPMISSLPGLSDETRRALYRANLAHEWWNDDVLAPIVRTLMRSTLPLPNFSRCSTMLLGTSVVVEDAAPDSPHALWARISRPPGQGTPIPIPLGGNRYEAAASGARANFMQITVPDAGSVLFRVVKHRPATPPRDSDSGYTLGVDWGLRTLAATSDGRLLGRKFYDWLAVRDRELTELGAALRRQGLRPRDSRRYRRLLSRIRGYVRNEVGRVINVLASDPDLTEIAVEDLDFRSPGLSRQMNRLLSRAGRGAWASKLRSLPADTGIAVTHVNSAYTSRQCSGCGYVDARNRLQQNRFKCLFCGKILHADINAARTIRQRRSVASGGLLMSKSAVLAELDQDFCHQWTADPGRLRERQLRPGSRAPRTSVRVNS</sequence>
<dbReference type="GO" id="GO:0003677">
    <property type="term" value="F:DNA binding"/>
    <property type="evidence" value="ECO:0007669"/>
    <property type="project" value="UniProtKB-KW"/>
</dbReference>
<dbReference type="Proteomes" id="UP000009154">
    <property type="component" value="Chromosome"/>
</dbReference>
<dbReference type="eggNOG" id="COG0675">
    <property type="taxonomic scope" value="Bacteria"/>
</dbReference>
<dbReference type="STRING" id="1112204.GPOL_c40120"/>
<keyword evidence="4" id="KW-1185">Reference proteome</keyword>
<name>H6MS06_GORPV</name>
<keyword evidence="1" id="KW-0238">DNA-binding</keyword>
<dbReference type="AlphaFoldDB" id="H6MS06"/>
<evidence type="ECO:0000256" key="1">
    <source>
        <dbReference type="ARBA" id="ARBA00023125"/>
    </source>
</evidence>
<reference evidence="3 4" key="1">
    <citation type="journal article" date="2012" name="Appl. Environ. Microbiol.">
        <title>Involvement of two latex-clearing proteins during rubber degradation and insights into the subsequent degradation pathway revealed by the genome sequence of Gordonia polyisoprenivorans strain VH2.</title>
        <authorList>
            <person name="Hiessl S."/>
            <person name="Schuldes J."/>
            <person name="Thurmer A."/>
            <person name="Halbsguth T."/>
            <person name="Broker D."/>
            <person name="Angelov A."/>
            <person name="Liebl W."/>
            <person name="Daniel R."/>
            <person name="Steinbuchel A."/>
        </authorList>
    </citation>
    <scope>NUCLEOTIDE SEQUENCE [LARGE SCALE GENOMIC DNA]</scope>
    <source>
        <strain evidence="4">DSM 44266 / VH2</strain>
    </source>
</reference>
<gene>
    <name evidence="3" type="ordered locus">GPOL_c40120</name>
</gene>
<evidence type="ECO:0000313" key="3">
    <source>
        <dbReference type="EMBL" id="AFA75019.1"/>
    </source>
</evidence>
<dbReference type="InterPro" id="IPR010095">
    <property type="entry name" value="Cas12f1-like_TNB"/>
</dbReference>
<accession>H6MS06</accession>
<organism evidence="3 4">
    <name type="scientific">Gordonia polyisoprenivorans (strain DSM 44266 / VH2)</name>
    <dbReference type="NCBI Taxonomy" id="1112204"/>
    <lineage>
        <taxon>Bacteria</taxon>
        <taxon>Bacillati</taxon>
        <taxon>Actinomycetota</taxon>
        <taxon>Actinomycetes</taxon>
        <taxon>Mycobacteriales</taxon>
        <taxon>Gordoniaceae</taxon>
        <taxon>Gordonia</taxon>
    </lineage>
</organism>
<proteinExistence type="predicted"/>
<evidence type="ECO:0000313" key="4">
    <source>
        <dbReference type="Proteomes" id="UP000009154"/>
    </source>
</evidence>
<dbReference type="KEGG" id="gpo:GPOL_c40120"/>
<evidence type="ECO:0000259" key="2">
    <source>
        <dbReference type="Pfam" id="PF07282"/>
    </source>
</evidence>
<dbReference type="Pfam" id="PF07282">
    <property type="entry name" value="Cas12f1-like_TNB"/>
    <property type="match status" value="1"/>
</dbReference>